<keyword evidence="4 6" id="KW-0808">Transferase</keyword>
<dbReference type="GO" id="GO:0036440">
    <property type="term" value="F:citrate synthase activity"/>
    <property type="evidence" value="ECO:0007669"/>
    <property type="project" value="UniProtKB-EC"/>
</dbReference>
<dbReference type="AlphaFoldDB" id="A0AAE3YFP5"/>
<dbReference type="InterPro" id="IPR011278">
    <property type="entry name" value="2-MeCitrate/Citrate_synth_II"/>
</dbReference>
<keyword evidence="9" id="KW-0012">Acyltransferase</keyword>
<evidence type="ECO:0000256" key="6">
    <source>
        <dbReference type="PIRNR" id="PIRNR001369"/>
    </source>
</evidence>
<evidence type="ECO:0000256" key="4">
    <source>
        <dbReference type="ARBA" id="ARBA00022679"/>
    </source>
</evidence>
<dbReference type="InterPro" id="IPR036969">
    <property type="entry name" value="Citrate_synthase_sf"/>
</dbReference>
<dbReference type="Proteomes" id="UP001247307">
    <property type="component" value="Unassembled WGS sequence"/>
</dbReference>
<organism evidence="9 10">
    <name type="scientific">Falsarthrobacter nasiphocae</name>
    <dbReference type="NCBI Taxonomy" id="189863"/>
    <lineage>
        <taxon>Bacteria</taxon>
        <taxon>Bacillati</taxon>
        <taxon>Actinomycetota</taxon>
        <taxon>Actinomycetes</taxon>
        <taxon>Micrococcales</taxon>
        <taxon>Micrococcaceae</taxon>
        <taxon>Falsarthrobacter</taxon>
    </lineage>
</organism>
<protein>
    <recommendedName>
        <fullName evidence="6">Citrate synthase</fullName>
    </recommendedName>
</protein>
<reference evidence="9" key="1">
    <citation type="submission" date="2023-07" db="EMBL/GenBank/DDBJ databases">
        <title>Sequencing the genomes of 1000 actinobacteria strains.</title>
        <authorList>
            <person name="Klenk H.-P."/>
        </authorList>
    </citation>
    <scope>NUCLEOTIDE SEQUENCE</scope>
    <source>
        <strain evidence="9">DSM 13988</strain>
    </source>
</reference>
<dbReference type="GO" id="GO:0005975">
    <property type="term" value="P:carbohydrate metabolic process"/>
    <property type="evidence" value="ECO:0007669"/>
    <property type="project" value="TreeGrafter"/>
</dbReference>
<dbReference type="RefSeq" id="WP_309849119.1">
    <property type="nucleotide sequence ID" value="NZ_BAAAIU010000024.1"/>
</dbReference>
<dbReference type="InterPro" id="IPR019810">
    <property type="entry name" value="Citrate_synthase_AS"/>
</dbReference>
<dbReference type="EMBL" id="JAVDUI010000001">
    <property type="protein sequence ID" value="MDR6891387.1"/>
    <property type="molecule type" value="Genomic_DNA"/>
</dbReference>
<dbReference type="InterPro" id="IPR024176">
    <property type="entry name" value="Citrate_synthase_bac-typ"/>
</dbReference>
<sequence>MTDIKKGLAGVVVDVTAISKVNPETNSLLYRGYPVQDLAAHRSVEEVALLLWTGELPDDDELARFVAFERAHRALDENVRRAIDLLPVDCHPMDVGRTAVSVMGANHPKAEDSSPEAELEKAQALFAAFPAVLAYDQRRRRGQDLVEPREDLDYAENVLWMTFGEEQPPEVVDAFRVSMVLYAEHSFNASTFTARVITSTLSDLHSAVTGAIGALKGPLHGGANEAVMHTFNEIGIRADESREDAAARAKAWMEDALAQKKKVMGFGHRVYKNGDSRVPTMKAALDRMIEHYNRPEMLGLYDGLEEAMAEAKGIKPNLDYPAGPTYHLMGFDTEMFTPLFIAARIMGWTAHIMEQRASNSLIRPLSEYVGPEQRELPAE</sequence>
<dbReference type="Gene3D" id="1.10.580.10">
    <property type="entry name" value="Citrate Synthase, domain 1"/>
    <property type="match status" value="1"/>
</dbReference>
<dbReference type="PANTHER" id="PTHR11739:SF4">
    <property type="entry name" value="CITRATE SYNTHASE, PEROXISOMAL"/>
    <property type="match status" value="1"/>
</dbReference>
<dbReference type="SUPFAM" id="SSF48256">
    <property type="entry name" value="Citrate synthase"/>
    <property type="match status" value="1"/>
</dbReference>
<evidence type="ECO:0000313" key="10">
    <source>
        <dbReference type="Proteomes" id="UP001247307"/>
    </source>
</evidence>
<dbReference type="Gene3D" id="1.10.230.10">
    <property type="entry name" value="Cytochrome P450-Terp, domain 2"/>
    <property type="match status" value="1"/>
</dbReference>
<dbReference type="PIRSF" id="PIRSF001369">
    <property type="entry name" value="Citrate_synth"/>
    <property type="match status" value="1"/>
</dbReference>
<proteinExistence type="inferred from homology"/>
<evidence type="ECO:0000256" key="3">
    <source>
        <dbReference type="ARBA" id="ARBA00022532"/>
    </source>
</evidence>
<dbReference type="GO" id="GO:0006099">
    <property type="term" value="P:tricarboxylic acid cycle"/>
    <property type="evidence" value="ECO:0007669"/>
    <property type="project" value="UniProtKB-KW"/>
</dbReference>
<evidence type="ECO:0000256" key="2">
    <source>
        <dbReference type="ARBA" id="ARBA00010566"/>
    </source>
</evidence>
<dbReference type="PANTHER" id="PTHR11739">
    <property type="entry name" value="CITRATE SYNTHASE"/>
    <property type="match status" value="1"/>
</dbReference>
<dbReference type="PRINTS" id="PR00143">
    <property type="entry name" value="CITRTSNTHASE"/>
</dbReference>
<dbReference type="InterPro" id="IPR016142">
    <property type="entry name" value="Citrate_synth-like_lrg_a-sub"/>
</dbReference>
<comment type="pathway">
    <text evidence="1">Carbohydrate metabolism; tricarboxylic acid cycle.</text>
</comment>
<evidence type="ECO:0000313" key="9">
    <source>
        <dbReference type="EMBL" id="MDR6891387.1"/>
    </source>
</evidence>
<feature type="active site" evidence="7">
    <location>
        <position position="319"/>
    </location>
</feature>
<keyword evidence="3" id="KW-0816">Tricarboxylic acid cycle</keyword>
<dbReference type="GO" id="GO:0005829">
    <property type="term" value="C:cytosol"/>
    <property type="evidence" value="ECO:0007669"/>
    <property type="project" value="TreeGrafter"/>
</dbReference>
<dbReference type="InterPro" id="IPR016143">
    <property type="entry name" value="Citrate_synth-like_sm_a-sub"/>
</dbReference>
<dbReference type="NCBIfam" id="TIGR01800">
    <property type="entry name" value="cit_synth_II"/>
    <property type="match status" value="1"/>
</dbReference>
<dbReference type="InterPro" id="IPR002020">
    <property type="entry name" value="Citrate_synthase"/>
</dbReference>
<accession>A0AAE3YFP5</accession>
<comment type="catalytic activity">
    <reaction evidence="5">
        <text>oxaloacetate + acetyl-CoA + H2O = citrate + CoA + H(+)</text>
        <dbReference type="Rhea" id="RHEA:16845"/>
        <dbReference type="ChEBI" id="CHEBI:15377"/>
        <dbReference type="ChEBI" id="CHEBI:15378"/>
        <dbReference type="ChEBI" id="CHEBI:16452"/>
        <dbReference type="ChEBI" id="CHEBI:16947"/>
        <dbReference type="ChEBI" id="CHEBI:57287"/>
        <dbReference type="ChEBI" id="CHEBI:57288"/>
        <dbReference type="EC" id="2.3.3.16"/>
    </reaction>
</comment>
<evidence type="ECO:0000256" key="8">
    <source>
        <dbReference type="RuleBase" id="RU003406"/>
    </source>
</evidence>
<comment type="caution">
    <text evidence="9">The sequence shown here is derived from an EMBL/GenBank/DDBJ whole genome shotgun (WGS) entry which is preliminary data.</text>
</comment>
<dbReference type="PROSITE" id="PS00480">
    <property type="entry name" value="CITRATE_SYNTHASE"/>
    <property type="match status" value="1"/>
</dbReference>
<name>A0AAE3YFP5_9MICC</name>
<gene>
    <name evidence="9" type="ORF">J2S35_000327</name>
</gene>
<feature type="active site" evidence="7">
    <location>
        <position position="268"/>
    </location>
</feature>
<comment type="similarity">
    <text evidence="2 6 8">Belongs to the citrate synthase family.</text>
</comment>
<evidence type="ECO:0000256" key="5">
    <source>
        <dbReference type="ARBA" id="ARBA00049288"/>
    </source>
</evidence>
<evidence type="ECO:0000256" key="7">
    <source>
        <dbReference type="PIRSR" id="PIRSR001369-1"/>
    </source>
</evidence>
<evidence type="ECO:0000256" key="1">
    <source>
        <dbReference type="ARBA" id="ARBA00005163"/>
    </source>
</evidence>
<keyword evidence="10" id="KW-1185">Reference proteome</keyword>
<dbReference type="Pfam" id="PF00285">
    <property type="entry name" value="Citrate_synt"/>
    <property type="match status" value="1"/>
</dbReference>
<dbReference type="NCBIfam" id="NF010636">
    <property type="entry name" value="PRK14033.1"/>
    <property type="match status" value="1"/>
</dbReference>